<evidence type="ECO:0000313" key="3">
    <source>
        <dbReference type="Proteomes" id="UP000001075"/>
    </source>
</evidence>
<dbReference type="InParanoid" id="G3I2V9"/>
<reference evidence="3" key="1">
    <citation type="journal article" date="2011" name="Nat. Biotechnol.">
        <title>The genomic sequence of the Chinese hamster ovary (CHO)-K1 cell line.</title>
        <authorList>
            <person name="Xu X."/>
            <person name="Nagarajan H."/>
            <person name="Lewis N.E."/>
            <person name="Pan S."/>
            <person name="Cai Z."/>
            <person name="Liu X."/>
            <person name="Chen W."/>
            <person name="Xie M."/>
            <person name="Wang W."/>
            <person name="Hammond S."/>
            <person name="Andersen M.R."/>
            <person name="Neff N."/>
            <person name="Passarelli B."/>
            <person name="Koh W."/>
            <person name="Fan H.C."/>
            <person name="Wang J."/>
            <person name="Gui Y."/>
            <person name="Lee K.H."/>
            <person name="Betenbaugh M.J."/>
            <person name="Quake S.R."/>
            <person name="Famili I."/>
            <person name="Palsson B.O."/>
            <person name="Wang J."/>
        </authorList>
    </citation>
    <scope>NUCLEOTIDE SEQUENCE [LARGE SCALE GENOMIC DNA]</scope>
    <source>
        <strain evidence="3">CHO K1 cell line</strain>
    </source>
</reference>
<dbReference type="EMBL" id="JH001148">
    <property type="protein sequence ID" value="EGW01046.1"/>
    <property type="molecule type" value="Genomic_DNA"/>
</dbReference>
<feature type="region of interest" description="Disordered" evidence="1">
    <location>
        <begin position="62"/>
        <end position="92"/>
    </location>
</feature>
<accession>G3I2V9</accession>
<evidence type="ECO:0000256" key="1">
    <source>
        <dbReference type="SAM" id="MobiDB-lite"/>
    </source>
</evidence>
<feature type="compositionally biased region" description="Low complexity" evidence="1">
    <location>
        <begin position="17"/>
        <end position="26"/>
    </location>
</feature>
<gene>
    <name evidence="2" type="ORF">I79_017753</name>
</gene>
<evidence type="ECO:0000313" key="2">
    <source>
        <dbReference type="EMBL" id="EGW01046.1"/>
    </source>
</evidence>
<dbReference type="Proteomes" id="UP000001075">
    <property type="component" value="Unassembled WGS sequence"/>
</dbReference>
<name>G3I2V9_CRIGR</name>
<feature type="region of interest" description="Disordered" evidence="1">
    <location>
        <begin position="1"/>
        <end position="26"/>
    </location>
</feature>
<protein>
    <submittedName>
        <fullName evidence="2">Protein FAM116B</fullName>
    </submittedName>
</protein>
<sequence length="159" mass="16912">MEVPLATGPRQAGGELGTTRSTSSGRAARASAIPWARFSAWLECVCVVTFDLELGQALEVSRPAGRPSKTVRVPRLPRPEPLQTPLLSGRPSPHAPPFPRLHPCGSFPPSQVSTLRAHPPGSRSHALLACSLPAWSTVLLGVSLNTLYPQAHLSPTSFD</sequence>
<proteinExistence type="predicted"/>
<organism evidence="2 3">
    <name type="scientific">Cricetulus griseus</name>
    <name type="common">Chinese hamster</name>
    <name type="synonym">Cricetulus barabensis griseus</name>
    <dbReference type="NCBI Taxonomy" id="10029"/>
    <lineage>
        <taxon>Eukaryota</taxon>
        <taxon>Metazoa</taxon>
        <taxon>Chordata</taxon>
        <taxon>Craniata</taxon>
        <taxon>Vertebrata</taxon>
        <taxon>Euteleostomi</taxon>
        <taxon>Mammalia</taxon>
        <taxon>Eutheria</taxon>
        <taxon>Euarchontoglires</taxon>
        <taxon>Glires</taxon>
        <taxon>Rodentia</taxon>
        <taxon>Myomorpha</taxon>
        <taxon>Muroidea</taxon>
        <taxon>Cricetidae</taxon>
        <taxon>Cricetinae</taxon>
        <taxon>Cricetulus</taxon>
    </lineage>
</organism>
<dbReference type="AlphaFoldDB" id="G3I2V9"/>